<dbReference type="Proteomes" id="UP000755551">
    <property type="component" value="Unassembled WGS sequence"/>
</dbReference>
<evidence type="ECO:0000256" key="1">
    <source>
        <dbReference type="ARBA" id="ARBA00004141"/>
    </source>
</evidence>
<feature type="transmembrane region" description="Helical" evidence="5">
    <location>
        <begin position="238"/>
        <end position="258"/>
    </location>
</feature>
<comment type="subcellular location">
    <subcellularLocation>
        <location evidence="1">Membrane</location>
        <topology evidence="1">Multi-pass membrane protein</topology>
    </subcellularLocation>
</comment>
<dbReference type="EMBL" id="JAHQZT010000034">
    <property type="protein sequence ID" value="MBV0934740.1"/>
    <property type="molecule type" value="Genomic_DNA"/>
</dbReference>
<evidence type="ECO:0000256" key="4">
    <source>
        <dbReference type="ARBA" id="ARBA00023136"/>
    </source>
</evidence>
<keyword evidence="4 5" id="KW-0472">Membrane</keyword>
<dbReference type="InterPro" id="IPR000620">
    <property type="entry name" value="EamA_dom"/>
</dbReference>
<evidence type="ECO:0000259" key="6">
    <source>
        <dbReference type="Pfam" id="PF00892"/>
    </source>
</evidence>
<feature type="transmembrane region" description="Helical" evidence="5">
    <location>
        <begin position="96"/>
        <end position="116"/>
    </location>
</feature>
<feature type="transmembrane region" description="Helical" evidence="5">
    <location>
        <begin position="148"/>
        <end position="167"/>
    </location>
</feature>
<dbReference type="PANTHER" id="PTHR32322">
    <property type="entry name" value="INNER MEMBRANE TRANSPORTER"/>
    <property type="match status" value="1"/>
</dbReference>
<feature type="transmembrane region" description="Helical" evidence="5">
    <location>
        <begin position="179"/>
        <end position="197"/>
    </location>
</feature>
<accession>A0ABS6MF40</accession>
<reference evidence="7 8" key="1">
    <citation type="submission" date="2021-06" db="EMBL/GenBank/DDBJ databases">
        <title>Bacterium isolated from marine sediment.</title>
        <authorList>
            <person name="Zhu K.-L."/>
            <person name="Du Z.-J."/>
            <person name="Liang Q.-Y."/>
        </authorList>
    </citation>
    <scope>NUCLEOTIDE SEQUENCE [LARGE SCALE GENOMIC DNA]</scope>
    <source>
        <strain evidence="7 8">A346</strain>
    </source>
</reference>
<dbReference type="PANTHER" id="PTHR32322:SF2">
    <property type="entry name" value="EAMA DOMAIN-CONTAINING PROTEIN"/>
    <property type="match status" value="1"/>
</dbReference>
<dbReference type="Pfam" id="PF00892">
    <property type="entry name" value="EamA"/>
    <property type="match status" value="1"/>
</dbReference>
<name>A0ABS6MF40_9GAMM</name>
<protein>
    <submittedName>
        <fullName evidence="7">EamA family transporter</fullName>
    </submittedName>
</protein>
<evidence type="ECO:0000256" key="5">
    <source>
        <dbReference type="SAM" id="Phobius"/>
    </source>
</evidence>
<evidence type="ECO:0000256" key="3">
    <source>
        <dbReference type="ARBA" id="ARBA00022989"/>
    </source>
</evidence>
<feature type="transmembrane region" description="Helical" evidence="5">
    <location>
        <begin position="123"/>
        <end position="142"/>
    </location>
</feature>
<keyword evidence="2 5" id="KW-0812">Transmembrane</keyword>
<keyword evidence="8" id="KW-1185">Reference proteome</keyword>
<feature type="transmembrane region" description="Helical" evidence="5">
    <location>
        <begin position="264"/>
        <end position="283"/>
    </location>
</feature>
<feature type="transmembrane region" description="Helical" evidence="5">
    <location>
        <begin position="39"/>
        <end position="60"/>
    </location>
</feature>
<dbReference type="RefSeq" id="WP_217336139.1">
    <property type="nucleotide sequence ID" value="NZ_JAHQZT010000034.1"/>
</dbReference>
<dbReference type="InterPro" id="IPR050638">
    <property type="entry name" value="AA-Vitamin_Transporters"/>
</dbReference>
<sequence>MSDRTASTESASLPLLLVLISLLSQYIGAAAAKGLFPSVGAEGVTALRIGLSALLLAAWWRPWRRWPDRRQLPTLLGYGLGLGAMNLAIYHAIARIPIGIAIAIEVTGPLMVALIGSRRPRDFAWVALAIIGLALLAPIDAAEAGLDPLGVLYAVGAALCWALYILFGKRASAMPGGDSVAWGLLIASTFTIPVGLAHTGAALFTPTVLLIGLAVAILSSVVPYSLEMRALRTLPSHVFGLALSASPAVAALIGFVILDEQLSRTQWIAILCIVCASAGNVVAKGRTYRSA</sequence>
<evidence type="ECO:0000313" key="8">
    <source>
        <dbReference type="Proteomes" id="UP000755551"/>
    </source>
</evidence>
<proteinExistence type="predicted"/>
<organism evidence="7 8">
    <name type="scientific">Marinobacterium weihaiense</name>
    <dbReference type="NCBI Taxonomy" id="2851016"/>
    <lineage>
        <taxon>Bacteria</taxon>
        <taxon>Pseudomonadati</taxon>
        <taxon>Pseudomonadota</taxon>
        <taxon>Gammaproteobacteria</taxon>
        <taxon>Oceanospirillales</taxon>
        <taxon>Oceanospirillaceae</taxon>
        <taxon>Marinobacterium</taxon>
    </lineage>
</organism>
<feature type="transmembrane region" description="Helical" evidence="5">
    <location>
        <begin position="72"/>
        <end position="90"/>
    </location>
</feature>
<comment type="caution">
    <text evidence="7">The sequence shown here is derived from an EMBL/GenBank/DDBJ whole genome shotgun (WGS) entry which is preliminary data.</text>
</comment>
<evidence type="ECO:0000313" key="7">
    <source>
        <dbReference type="EMBL" id="MBV0934740.1"/>
    </source>
</evidence>
<evidence type="ECO:0000256" key="2">
    <source>
        <dbReference type="ARBA" id="ARBA00022692"/>
    </source>
</evidence>
<gene>
    <name evidence="7" type="ORF">KTN04_15485</name>
</gene>
<keyword evidence="3 5" id="KW-1133">Transmembrane helix</keyword>
<feature type="transmembrane region" description="Helical" evidence="5">
    <location>
        <begin position="203"/>
        <end position="226"/>
    </location>
</feature>
<feature type="domain" description="EamA" evidence="6">
    <location>
        <begin position="149"/>
        <end position="278"/>
    </location>
</feature>